<name>A0ACA9PHV2_9GLOM</name>
<sequence>GKKTIKRFYKKPRVLANKNISATSQFGSVGGGVKPQEVPHHCHPEWMGPEIVMRLDRHLTTTEGEAQKTLALAQARSAVIGGVIAVPNSLIVDSSPSG</sequence>
<proteinExistence type="predicted"/>
<dbReference type="Proteomes" id="UP000789525">
    <property type="component" value="Unassembled WGS sequence"/>
</dbReference>
<keyword evidence="2" id="KW-1185">Reference proteome</keyword>
<evidence type="ECO:0000313" key="1">
    <source>
        <dbReference type="EMBL" id="CAG8707394.1"/>
    </source>
</evidence>
<organism evidence="1 2">
    <name type="scientific">Acaulospora colombiana</name>
    <dbReference type="NCBI Taxonomy" id="27376"/>
    <lineage>
        <taxon>Eukaryota</taxon>
        <taxon>Fungi</taxon>
        <taxon>Fungi incertae sedis</taxon>
        <taxon>Mucoromycota</taxon>
        <taxon>Glomeromycotina</taxon>
        <taxon>Glomeromycetes</taxon>
        <taxon>Diversisporales</taxon>
        <taxon>Acaulosporaceae</taxon>
        <taxon>Acaulospora</taxon>
    </lineage>
</organism>
<comment type="caution">
    <text evidence="1">The sequence shown here is derived from an EMBL/GenBank/DDBJ whole genome shotgun (WGS) entry which is preliminary data.</text>
</comment>
<reference evidence="1" key="1">
    <citation type="submission" date="2021-06" db="EMBL/GenBank/DDBJ databases">
        <authorList>
            <person name="Kallberg Y."/>
            <person name="Tangrot J."/>
            <person name="Rosling A."/>
        </authorList>
    </citation>
    <scope>NUCLEOTIDE SEQUENCE</scope>
    <source>
        <strain evidence="1">CL356</strain>
    </source>
</reference>
<evidence type="ECO:0000313" key="2">
    <source>
        <dbReference type="Proteomes" id="UP000789525"/>
    </source>
</evidence>
<feature type="non-terminal residue" evidence="1">
    <location>
        <position position="1"/>
    </location>
</feature>
<gene>
    <name evidence="1" type="ORF">ACOLOM_LOCUS10510</name>
</gene>
<dbReference type="EMBL" id="CAJVPT010034261">
    <property type="protein sequence ID" value="CAG8707394.1"/>
    <property type="molecule type" value="Genomic_DNA"/>
</dbReference>
<accession>A0ACA9PHV2</accession>
<protein>
    <submittedName>
        <fullName evidence="1">13032_t:CDS:1</fullName>
    </submittedName>
</protein>